<keyword evidence="2" id="KW-1133">Transmembrane helix</keyword>
<feature type="compositionally biased region" description="Polar residues" evidence="1">
    <location>
        <begin position="220"/>
        <end position="240"/>
    </location>
</feature>
<feature type="transmembrane region" description="Helical" evidence="2">
    <location>
        <begin position="181"/>
        <end position="199"/>
    </location>
</feature>
<name>A0A1L7XKQ5_9HELO</name>
<feature type="region of interest" description="Disordered" evidence="1">
    <location>
        <begin position="205"/>
        <end position="240"/>
    </location>
</feature>
<keyword evidence="2" id="KW-0472">Membrane</keyword>
<evidence type="ECO:0000256" key="2">
    <source>
        <dbReference type="SAM" id="Phobius"/>
    </source>
</evidence>
<proteinExistence type="predicted"/>
<protein>
    <submittedName>
        <fullName evidence="3">Uncharacterized protein</fullName>
    </submittedName>
</protein>
<dbReference type="InterPro" id="IPR053018">
    <property type="entry name" value="Elsinochrome_Biosynth-Asso"/>
</dbReference>
<organism evidence="3 4">
    <name type="scientific">Phialocephala subalpina</name>
    <dbReference type="NCBI Taxonomy" id="576137"/>
    <lineage>
        <taxon>Eukaryota</taxon>
        <taxon>Fungi</taxon>
        <taxon>Dikarya</taxon>
        <taxon>Ascomycota</taxon>
        <taxon>Pezizomycotina</taxon>
        <taxon>Leotiomycetes</taxon>
        <taxon>Helotiales</taxon>
        <taxon>Mollisiaceae</taxon>
        <taxon>Phialocephala</taxon>
        <taxon>Phialocephala fortinii species complex</taxon>
    </lineage>
</organism>
<dbReference type="Proteomes" id="UP000184330">
    <property type="component" value="Unassembled WGS sequence"/>
</dbReference>
<evidence type="ECO:0000313" key="4">
    <source>
        <dbReference type="Proteomes" id="UP000184330"/>
    </source>
</evidence>
<dbReference type="PANTHER" id="PTHR37577">
    <property type="entry name" value="INTEGRAL MEMBRANE PROTEIN"/>
    <property type="match status" value="1"/>
</dbReference>
<keyword evidence="2" id="KW-0812">Transmembrane</keyword>
<sequence>MFVPWVLELWHKIMCTLRLKRKRSKEHRNIPRHVRQEALVKFILVLSDQQLVTGLAILIGAVANQYKLTGYEFSVVLSLAWFSSTTHLATLDVLRDYLVTHPVVRNWRVYGMISLLVLLAYTMFFTTIASSSTTKVPIQCYYSMVSGPENEDQGTLDPLPVISPNRPKLEDGSASMDFGRIVPLFLLVLPIFAAAEIYYDFNAKSTRPTQSPRDSIEEVASTNTVTLDRDANSNTASLSTPRRTYDKNLVTVQRYFYGDTRAIVEAQSTATTTRELQRLDRWKDSLLSQSKELKVFEQQLDTIPCLMRFGIEGSRYYHDADEEQIEFSKGRVSKKARRFKQARCRVDQRRQNNETCSQSFNYVLQLPEHTEYIFSDVTKLLALLGSHNSNNNVEDDELEKGLEEMEKSIMTAMRKRTQRTRENE</sequence>
<feature type="transmembrane region" description="Helical" evidence="2">
    <location>
        <begin position="107"/>
        <end position="129"/>
    </location>
</feature>
<dbReference type="STRING" id="576137.A0A1L7XKQ5"/>
<dbReference type="EMBL" id="FJOG01000032">
    <property type="protein sequence ID" value="CZR65640.1"/>
    <property type="molecule type" value="Genomic_DNA"/>
</dbReference>
<dbReference type="OrthoDB" id="5427664at2759"/>
<evidence type="ECO:0000256" key="1">
    <source>
        <dbReference type="SAM" id="MobiDB-lite"/>
    </source>
</evidence>
<dbReference type="PANTHER" id="PTHR37577:SF1">
    <property type="entry name" value="INTEGRAL MEMBRANE PROTEIN"/>
    <property type="match status" value="1"/>
</dbReference>
<accession>A0A1L7XKQ5</accession>
<evidence type="ECO:0000313" key="3">
    <source>
        <dbReference type="EMBL" id="CZR65640.1"/>
    </source>
</evidence>
<dbReference type="AlphaFoldDB" id="A0A1L7XKQ5"/>
<gene>
    <name evidence="3" type="ORF">PAC_15540</name>
</gene>
<keyword evidence="4" id="KW-1185">Reference proteome</keyword>
<reference evidence="3 4" key="1">
    <citation type="submission" date="2016-03" db="EMBL/GenBank/DDBJ databases">
        <authorList>
            <person name="Ploux O."/>
        </authorList>
    </citation>
    <scope>NUCLEOTIDE SEQUENCE [LARGE SCALE GENOMIC DNA]</scope>
    <source>
        <strain evidence="3 4">UAMH 11012</strain>
    </source>
</reference>